<name>A0A090LJ33_STRRB</name>
<dbReference type="GeneID" id="36379900"/>
<dbReference type="Proteomes" id="UP000035682">
    <property type="component" value="Unplaced"/>
</dbReference>
<dbReference type="CTD" id="36379900"/>
<evidence type="ECO:0000313" key="1">
    <source>
        <dbReference type="EMBL" id="CEF67535.1"/>
    </source>
</evidence>
<evidence type="ECO:0000313" key="2">
    <source>
        <dbReference type="Proteomes" id="UP000035682"/>
    </source>
</evidence>
<keyword evidence="2" id="KW-1185">Reference proteome</keyword>
<gene>
    <name evidence="1 3 4 5" type="ORF">SRAE_2000219700</name>
</gene>
<organism evidence="1">
    <name type="scientific">Strongyloides ratti</name>
    <name type="common">Parasitic roundworm</name>
    <dbReference type="NCBI Taxonomy" id="34506"/>
    <lineage>
        <taxon>Eukaryota</taxon>
        <taxon>Metazoa</taxon>
        <taxon>Ecdysozoa</taxon>
        <taxon>Nematoda</taxon>
        <taxon>Chromadorea</taxon>
        <taxon>Rhabditida</taxon>
        <taxon>Tylenchina</taxon>
        <taxon>Panagrolaimomorpha</taxon>
        <taxon>Strongyloidoidea</taxon>
        <taxon>Strongyloididae</taxon>
        <taxon>Strongyloides</taxon>
    </lineage>
</organism>
<dbReference type="WormBase" id="SRAE_2000219700">
    <property type="protein sequence ID" value="SRP08686"/>
    <property type="gene ID" value="WBGene00262406"/>
</dbReference>
<dbReference type="RefSeq" id="XP_024506735.1">
    <property type="nucleotide sequence ID" value="XM_024653238.1"/>
</dbReference>
<dbReference type="WBParaSite" id="SRAE_2000219700.2">
    <property type="protein sequence ID" value="SRAE_2000219700.2"/>
    <property type="gene ID" value="WBGene00262406"/>
</dbReference>
<accession>A0A090LJ33</accession>
<reference evidence="3" key="2">
    <citation type="submission" date="2020-12" db="UniProtKB">
        <authorList>
            <consortium name="WormBaseParasite"/>
        </authorList>
    </citation>
    <scope>IDENTIFICATION</scope>
</reference>
<evidence type="ECO:0000313" key="5">
    <source>
        <dbReference type="WormBase" id="SRAE_2000219700"/>
    </source>
</evidence>
<evidence type="ECO:0000313" key="3">
    <source>
        <dbReference type="WBParaSite" id="SRAE_2000219700.1"/>
    </source>
</evidence>
<dbReference type="EMBL" id="LN609529">
    <property type="protein sequence ID" value="CEF67535.1"/>
    <property type="molecule type" value="Genomic_DNA"/>
</dbReference>
<proteinExistence type="predicted"/>
<dbReference type="AlphaFoldDB" id="A0A090LJ33"/>
<reference evidence="1 2" key="1">
    <citation type="submission" date="2014-09" db="EMBL/GenBank/DDBJ databases">
        <authorList>
            <person name="Martin A.A."/>
        </authorList>
    </citation>
    <scope>NUCLEOTIDE SEQUENCE</scope>
    <source>
        <strain evidence="2 4">ED321</strain>
        <strain evidence="1">ED321 Heterogonic</strain>
    </source>
</reference>
<dbReference type="WBParaSite" id="SRAE_2000219700.1">
    <property type="protein sequence ID" value="SRAE_2000219700.1"/>
    <property type="gene ID" value="WBGene00262406"/>
</dbReference>
<protein>
    <submittedName>
        <fullName evidence="1 3">Uncharacterized protein</fullName>
    </submittedName>
</protein>
<sequence>MNLNVRQYNLGAKLIVADSDWASHTLKNDLVDIPAHLRPDPDAETIPSCFREQDKFGDGDNRWNDTGLSTIPFWHAPPLRNYPRQF</sequence>
<evidence type="ECO:0000313" key="4">
    <source>
        <dbReference type="WBParaSite" id="SRAE_2000219700.2"/>
    </source>
</evidence>